<evidence type="ECO:0000313" key="8">
    <source>
        <dbReference type="EMBL" id="SDI16468.1"/>
    </source>
</evidence>
<evidence type="ECO:0000256" key="2">
    <source>
        <dbReference type="ARBA" id="ARBA00023015"/>
    </source>
</evidence>
<dbReference type="GO" id="GO:0003677">
    <property type="term" value="F:DNA binding"/>
    <property type="evidence" value="ECO:0007669"/>
    <property type="project" value="InterPro"/>
</dbReference>
<dbReference type="InterPro" id="IPR013324">
    <property type="entry name" value="RNA_pol_sigma_r3/r4-like"/>
</dbReference>
<dbReference type="InterPro" id="IPR039425">
    <property type="entry name" value="RNA_pol_sigma-70-like"/>
</dbReference>
<dbReference type="SUPFAM" id="SSF88659">
    <property type="entry name" value="Sigma3 and sigma4 domains of RNA polymerase sigma factors"/>
    <property type="match status" value="1"/>
</dbReference>
<dbReference type="PANTHER" id="PTHR43133">
    <property type="entry name" value="RNA POLYMERASE ECF-TYPE SIGMA FACTO"/>
    <property type="match status" value="1"/>
</dbReference>
<keyword evidence="4" id="KW-0804">Transcription</keyword>
<feature type="domain" description="RNA polymerase sigma-70 region 2" evidence="6">
    <location>
        <begin position="15"/>
        <end position="74"/>
    </location>
</feature>
<dbReference type="Pfam" id="PF04542">
    <property type="entry name" value="Sigma70_r2"/>
    <property type="match status" value="1"/>
</dbReference>
<evidence type="ECO:0000313" key="9">
    <source>
        <dbReference type="Proteomes" id="UP000198656"/>
    </source>
</evidence>
<evidence type="ECO:0000256" key="3">
    <source>
        <dbReference type="ARBA" id="ARBA00023082"/>
    </source>
</evidence>
<feature type="domain" description="RNA polymerase sigma factor 70 region 4 type 2" evidence="7">
    <location>
        <begin position="107"/>
        <end position="154"/>
    </location>
</feature>
<evidence type="ECO:0000256" key="5">
    <source>
        <dbReference type="NCBIfam" id="TIGR02959"/>
    </source>
</evidence>
<sequence>MSTCINCVWEEFSLPLKRFIKKRVANKQDAEDIFQEIFLKIHKNIGSVMNEDRLHAWIFRIAHNTVKDYYRRNNLKLESTDLGEDLESSTAEETSANTEIASCLKIMVDSLPETYKQAILLTEFQSMTQNELSEKLGISLSGAKSRVQRGRKMLKEMLLGCCQLEIDSRGNIIDYKHKSSECKYC</sequence>
<keyword evidence="2" id="KW-0805">Transcription regulation</keyword>
<reference evidence="9" key="1">
    <citation type="submission" date="2016-10" db="EMBL/GenBank/DDBJ databases">
        <authorList>
            <person name="Varghese N."/>
            <person name="Submissions S."/>
        </authorList>
    </citation>
    <scope>NUCLEOTIDE SEQUENCE [LARGE SCALE GENOMIC DNA]</scope>
    <source>
        <strain evidence="9">DSM 8344</strain>
    </source>
</reference>
<dbReference type="Proteomes" id="UP000198656">
    <property type="component" value="Unassembled WGS sequence"/>
</dbReference>
<dbReference type="Gene3D" id="1.10.10.10">
    <property type="entry name" value="Winged helix-like DNA-binding domain superfamily/Winged helix DNA-binding domain"/>
    <property type="match status" value="1"/>
</dbReference>
<dbReference type="STRING" id="1121419.SAMN05443529_12831"/>
<dbReference type="GO" id="GO:0016987">
    <property type="term" value="F:sigma factor activity"/>
    <property type="evidence" value="ECO:0007669"/>
    <property type="project" value="UniProtKB-KW"/>
</dbReference>
<dbReference type="PANTHER" id="PTHR43133:SF62">
    <property type="entry name" value="RNA POLYMERASE SIGMA FACTOR SIGZ"/>
    <property type="match status" value="1"/>
</dbReference>
<dbReference type="InterPro" id="IPR013249">
    <property type="entry name" value="RNA_pol_sigma70_r4_t2"/>
</dbReference>
<dbReference type="Pfam" id="PF08281">
    <property type="entry name" value="Sigma70_r4_2"/>
    <property type="match status" value="1"/>
</dbReference>
<dbReference type="InterPro" id="IPR036388">
    <property type="entry name" value="WH-like_DNA-bd_sf"/>
</dbReference>
<name>A0A1G8IBT3_9FIRM</name>
<dbReference type="RefSeq" id="WP_092335233.1">
    <property type="nucleotide sequence ID" value="NZ_FNCP01000028.1"/>
</dbReference>
<comment type="similarity">
    <text evidence="1">Belongs to the sigma-70 factor family. ECF subfamily.</text>
</comment>
<accession>A0A1G8IBT3</accession>
<dbReference type="EMBL" id="FNCP01000028">
    <property type="protein sequence ID" value="SDI16468.1"/>
    <property type="molecule type" value="Genomic_DNA"/>
</dbReference>
<evidence type="ECO:0000256" key="1">
    <source>
        <dbReference type="ARBA" id="ARBA00010641"/>
    </source>
</evidence>
<dbReference type="NCBIfam" id="TIGR02937">
    <property type="entry name" value="sigma70-ECF"/>
    <property type="match status" value="1"/>
</dbReference>
<dbReference type="NCBIfam" id="NF007215">
    <property type="entry name" value="PRK09637.1"/>
    <property type="match status" value="1"/>
</dbReference>
<dbReference type="InterPro" id="IPR013325">
    <property type="entry name" value="RNA_pol_sigma_r2"/>
</dbReference>
<organism evidence="8 9">
    <name type="scientific">Desulfosporosinus hippei DSM 8344</name>
    <dbReference type="NCBI Taxonomy" id="1121419"/>
    <lineage>
        <taxon>Bacteria</taxon>
        <taxon>Bacillati</taxon>
        <taxon>Bacillota</taxon>
        <taxon>Clostridia</taxon>
        <taxon>Eubacteriales</taxon>
        <taxon>Desulfitobacteriaceae</taxon>
        <taxon>Desulfosporosinus</taxon>
    </lineage>
</organism>
<evidence type="ECO:0000256" key="4">
    <source>
        <dbReference type="ARBA" id="ARBA00023163"/>
    </source>
</evidence>
<dbReference type="AlphaFoldDB" id="A0A1G8IBT3"/>
<protein>
    <recommendedName>
        <fullName evidence="5">RNA polymerase sigma factor SigZ</fullName>
    </recommendedName>
</protein>
<evidence type="ECO:0000259" key="7">
    <source>
        <dbReference type="Pfam" id="PF08281"/>
    </source>
</evidence>
<proteinExistence type="inferred from homology"/>
<dbReference type="Gene3D" id="1.10.1740.10">
    <property type="match status" value="1"/>
</dbReference>
<dbReference type="InterPro" id="IPR007627">
    <property type="entry name" value="RNA_pol_sigma70_r2"/>
</dbReference>
<dbReference type="CDD" id="cd06171">
    <property type="entry name" value="Sigma70_r4"/>
    <property type="match status" value="1"/>
</dbReference>
<dbReference type="NCBIfam" id="TIGR02959">
    <property type="entry name" value="SigZ"/>
    <property type="match status" value="1"/>
</dbReference>
<dbReference type="OrthoDB" id="9784984at2"/>
<dbReference type="SUPFAM" id="SSF88946">
    <property type="entry name" value="Sigma2 domain of RNA polymerase sigma factors"/>
    <property type="match status" value="1"/>
</dbReference>
<keyword evidence="9" id="KW-1185">Reference proteome</keyword>
<dbReference type="GO" id="GO:0006352">
    <property type="term" value="P:DNA-templated transcription initiation"/>
    <property type="evidence" value="ECO:0007669"/>
    <property type="project" value="InterPro"/>
</dbReference>
<gene>
    <name evidence="8" type="ORF">SAMN05443529_12831</name>
</gene>
<evidence type="ECO:0000259" key="6">
    <source>
        <dbReference type="Pfam" id="PF04542"/>
    </source>
</evidence>
<dbReference type="InterPro" id="IPR014304">
    <property type="entry name" value="RNA_pol_sigma-Z"/>
</dbReference>
<keyword evidence="3" id="KW-0731">Sigma factor</keyword>
<dbReference type="InterPro" id="IPR014284">
    <property type="entry name" value="RNA_pol_sigma-70_dom"/>
</dbReference>